<evidence type="ECO:0000313" key="3">
    <source>
        <dbReference type="RefSeq" id="XP_011380803.1"/>
    </source>
</evidence>
<reference evidence="3" key="1">
    <citation type="submission" date="2025-08" db="UniProtKB">
        <authorList>
            <consortium name="RefSeq"/>
        </authorList>
    </citation>
    <scope>IDENTIFICATION</scope>
    <source>
        <tissue evidence="3">Kidney</tissue>
    </source>
</reference>
<feature type="transmembrane region" description="Helical" evidence="1">
    <location>
        <begin position="40"/>
        <end position="60"/>
    </location>
</feature>
<evidence type="ECO:0000313" key="2">
    <source>
        <dbReference type="Proteomes" id="UP000515202"/>
    </source>
</evidence>
<proteinExistence type="predicted"/>
<sequence>MQNRTGLVLCVLALLIGFLLICLGAFFFSLGSNVNCRGNLILAYSLLSLGFIIFVSGIFWNTYHQASESKGLFSHVLRQHLAHGAVALATVDRPDFYPPAYEENLDAEKQTCPAEGEALDVPPPVYTEMVFEFVDENNDHREAPPSYDSIDDSCDSNLILGAERQSQEYSPACVTHPPGTQLLIINISKGLWEEGPCQ</sequence>
<keyword evidence="1" id="KW-1133">Transmembrane helix</keyword>
<dbReference type="RefSeq" id="XP_011380803.1">
    <property type="nucleotide sequence ID" value="XM_011382501.1"/>
</dbReference>
<organism evidence="2 3">
    <name type="scientific">Pteropus vampyrus</name>
    <name type="common">Large flying fox</name>
    <dbReference type="NCBI Taxonomy" id="132908"/>
    <lineage>
        <taxon>Eukaryota</taxon>
        <taxon>Metazoa</taxon>
        <taxon>Chordata</taxon>
        <taxon>Craniata</taxon>
        <taxon>Vertebrata</taxon>
        <taxon>Euteleostomi</taxon>
        <taxon>Mammalia</taxon>
        <taxon>Eutheria</taxon>
        <taxon>Laurasiatheria</taxon>
        <taxon>Chiroptera</taxon>
        <taxon>Yinpterochiroptera</taxon>
        <taxon>Pteropodoidea</taxon>
        <taxon>Pteropodidae</taxon>
        <taxon>Pteropodinae</taxon>
        <taxon>Pteropus</taxon>
    </lineage>
</organism>
<keyword evidence="1 3" id="KW-0812">Transmembrane</keyword>
<dbReference type="Pfam" id="PF15664">
    <property type="entry name" value="TMEM252"/>
    <property type="match status" value="1"/>
</dbReference>
<protein>
    <submittedName>
        <fullName evidence="3">Transmembrane protein 252</fullName>
    </submittedName>
</protein>
<dbReference type="CTD" id="169693"/>
<evidence type="ECO:0000256" key="1">
    <source>
        <dbReference type="SAM" id="Phobius"/>
    </source>
</evidence>
<gene>
    <name evidence="3" type="primary">TMEM252</name>
</gene>
<dbReference type="AlphaFoldDB" id="A0A6P3RIB7"/>
<dbReference type="InterPro" id="IPR031363">
    <property type="entry name" value="TMEM252"/>
</dbReference>
<dbReference type="OrthoDB" id="9896070at2759"/>
<dbReference type="PANTHER" id="PTHR35682:SF1">
    <property type="entry name" value="TRANSMEMBRANE PROTEIN 252"/>
    <property type="match status" value="1"/>
</dbReference>
<keyword evidence="1" id="KW-0472">Membrane</keyword>
<dbReference type="Proteomes" id="UP000515202">
    <property type="component" value="Unplaced"/>
</dbReference>
<feature type="transmembrane region" description="Helical" evidence="1">
    <location>
        <begin position="6"/>
        <end position="28"/>
    </location>
</feature>
<dbReference type="KEGG" id="pvp:105307137"/>
<keyword evidence="2" id="KW-1185">Reference proteome</keyword>
<dbReference type="PANTHER" id="PTHR35682">
    <property type="entry name" value="TRANSMEMBRANE PROTEIN 252"/>
    <property type="match status" value="1"/>
</dbReference>
<dbReference type="GeneID" id="105307137"/>
<name>A0A6P3RIB7_PTEVA</name>
<accession>A0A6P3RIB7</accession>